<evidence type="ECO:0000313" key="2">
    <source>
        <dbReference type="Proteomes" id="UP000828941"/>
    </source>
</evidence>
<protein>
    <submittedName>
        <fullName evidence="1">Uncharacterized protein</fullName>
    </submittedName>
</protein>
<comment type="caution">
    <text evidence="1">The sequence shown here is derived from an EMBL/GenBank/DDBJ whole genome shotgun (WGS) entry which is preliminary data.</text>
</comment>
<accession>A0ACB9KS29</accession>
<reference evidence="1 2" key="1">
    <citation type="journal article" date="2022" name="DNA Res.">
        <title>Chromosomal-level genome assembly of the orchid tree Bauhinia variegata (Leguminosae; Cercidoideae) supports the allotetraploid origin hypothesis of Bauhinia.</title>
        <authorList>
            <person name="Zhong Y."/>
            <person name="Chen Y."/>
            <person name="Zheng D."/>
            <person name="Pang J."/>
            <person name="Liu Y."/>
            <person name="Luo S."/>
            <person name="Meng S."/>
            <person name="Qian L."/>
            <person name="Wei D."/>
            <person name="Dai S."/>
            <person name="Zhou R."/>
        </authorList>
    </citation>
    <scope>NUCLEOTIDE SEQUENCE [LARGE SCALE GENOMIC DNA]</scope>
    <source>
        <strain evidence="1">BV-YZ2020</strain>
    </source>
</reference>
<evidence type="ECO:0000313" key="1">
    <source>
        <dbReference type="EMBL" id="KAI4300159.1"/>
    </source>
</evidence>
<dbReference type="Proteomes" id="UP000828941">
    <property type="component" value="Chromosome 13"/>
</dbReference>
<gene>
    <name evidence="1" type="ORF">L6164_033568</name>
</gene>
<keyword evidence="2" id="KW-1185">Reference proteome</keyword>
<proteinExistence type="predicted"/>
<organism evidence="1 2">
    <name type="scientific">Bauhinia variegata</name>
    <name type="common">Purple orchid tree</name>
    <name type="synonym">Phanera variegata</name>
    <dbReference type="NCBI Taxonomy" id="167791"/>
    <lineage>
        <taxon>Eukaryota</taxon>
        <taxon>Viridiplantae</taxon>
        <taxon>Streptophyta</taxon>
        <taxon>Embryophyta</taxon>
        <taxon>Tracheophyta</taxon>
        <taxon>Spermatophyta</taxon>
        <taxon>Magnoliopsida</taxon>
        <taxon>eudicotyledons</taxon>
        <taxon>Gunneridae</taxon>
        <taxon>Pentapetalae</taxon>
        <taxon>rosids</taxon>
        <taxon>fabids</taxon>
        <taxon>Fabales</taxon>
        <taxon>Fabaceae</taxon>
        <taxon>Cercidoideae</taxon>
        <taxon>Cercideae</taxon>
        <taxon>Bauhiniinae</taxon>
        <taxon>Bauhinia</taxon>
    </lineage>
</organism>
<sequence length="358" mass="40970">MDSLAKLHHRHQPLHLSLGHRLPSFPAPTSSVSFRTLSPPALPLQLSSSSFISSPIRASFSSPSSSSDHVPRHNHARLLQTLNPLLSPLVRTTCITIAAAALFFMRLQHKPAVAVPVAPPSVESTSESTENIPLEEKERRIEEQLSDHPKDVEALRSLMEVKIRRRKLEEAIRVANRLIELEPDESEWPLLKAHMYIYNGGFESAIKEFEDILKKDPYRVEAYHGLVVATSESDGPLQDLLKRIEMAMEFCKKQKSIEHVRDFKLLIAQTKVMEGDYFDALKAYQELVKEEPRDFRPYLGQGILYTLLRKNDEAEKQFEKFRKLVPKNHPYTEFFEENMFPAKFFSQKVEREAAGAKS</sequence>
<name>A0ACB9KS29_BAUVA</name>
<dbReference type="EMBL" id="CM039438">
    <property type="protein sequence ID" value="KAI4300159.1"/>
    <property type="molecule type" value="Genomic_DNA"/>
</dbReference>